<reference evidence="2 3" key="1">
    <citation type="submission" date="2015-08" db="EMBL/GenBank/DDBJ databases">
        <title>Next Generation Sequencing and Analysis of the Genome of Puccinia sorghi L Schw, the Causal Agent of Maize Common Rust.</title>
        <authorList>
            <person name="Rochi L."/>
            <person name="Burguener G."/>
            <person name="Darino M."/>
            <person name="Turjanski A."/>
            <person name="Kreff E."/>
            <person name="Dieguez M.J."/>
            <person name="Sacco F."/>
        </authorList>
    </citation>
    <scope>NUCLEOTIDE SEQUENCE [LARGE SCALE GENOMIC DNA]</scope>
    <source>
        <strain evidence="2 3">RO10H11247</strain>
    </source>
</reference>
<dbReference type="OrthoDB" id="2503851at2759"/>
<name>A0A0L6V928_9BASI</name>
<dbReference type="VEuPathDB" id="FungiDB:VP01_2256g1"/>
<comment type="caution">
    <text evidence="2">The sequence shown here is derived from an EMBL/GenBank/DDBJ whole genome shotgun (WGS) entry which is preliminary data.</text>
</comment>
<dbReference type="EMBL" id="LAVV01007121">
    <property type="protein sequence ID" value="KNZ57042.1"/>
    <property type="molecule type" value="Genomic_DNA"/>
</dbReference>
<evidence type="ECO:0000313" key="3">
    <source>
        <dbReference type="Proteomes" id="UP000037035"/>
    </source>
</evidence>
<organism evidence="2 3">
    <name type="scientific">Puccinia sorghi</name>
    <dbReference type="NCBI Taxonomy" id="27349"/>
    <lineage>
        <taxon>Eukaryota</taxon>
        <taxon>Fungi</taxon>
        <taxon>Dikarya</taxon>
        <taxon>Basidiomycota</taxon>
        <taxon>Pucciniomycotina</taxon>
        <taxon>Pucciniomycetes</taxon>
        <taxon>Pucciniales</taxon>
        <taxon>Pucciniaceae</taxon>
        <taxon>Puccinia</taxon>
    </lineage>
</organism>
<evidence type="ECO:0000256" key="1">
    <source>
        <dbReference type="SAM" id="MobiDB-lite"/>
    </source>
</evidence>
<keyword evidence="3" id="KW-1185">Reference proteome</keyword>
<dbReference type="AlphaFoldDB" id="A0A0L6V928"/>
<sequence length="256" mass="30045">SSLKSSLMPRPPRKKAKRTSKRDDDFNGKEPAYQTDSSDHLNTLASLMKGLPVLQTNADNSSVQITVNRAPKIANQSFENFERKCLKLLEDITHQIESKINTHEENLYVHRHHFFPGYFIPIDSIASDSHFPISRFHVRNRLYRSVEQINEEIEPLENEAIFETIINKNFDEEVRQIMQYPDQLSISSSDRHELGEKLSRLISSEVHVRPEHFAEFSRRMTYECKRGFRLYCENNKLASDARKFKEKYKALMREVL</sequence>
<evidence type="ECO:0000313" key="2">
    <source>
        <dbReference type="EMBL" id="KNZ57042.1"/>
    </source>
</evidence>
<feature type="compositionally biased region" description="Basic residues" evidence="1">
    <location>
        <begin position="11"/>
        <end position="20"/>
    </location>
</feature>
<dbReference type="Proteomes" id="UP000037035">
    <property type="component" value="Unassembled WGS sequence"/>
</dbReference>
<accession>A0A0L6V928</accession>
<feature type="region of interest" description="Disordered" evidence="1">
    <location>
        <begin position="1"/>
        <end position="38"/>
    </location>
</feature>
<protein>
    <submittedName>
        <fullName evidence="2">Uncharacterized protein</fullName>
    </submittedName>
</protein>
<proteinExistence type="predicted"/>
<gene>
    <name evidence="2" type="ORF">VP01_2256g1</name>
</gene>
<feature type="non-terminal residue" evidence="2">
    <location>
        <position position="1"/>
    </location>
</feature>